<evidence type="ECO:0000313" key="2">
    <source>
        <dbReference type="Proteomes" id="UP000299102"/>
    </source>
</evidence>
<dbReference type="EMBL" id="BGZK01000419">
    <property type="protein sequence ID" value="GBP42490.1"/>
    <property type="molecule type" value="Genomic_DNA"/>
</dbReference>
<reference evidence="1 2" key="1">
    <citation type="journal article" date="2019" name="Commun. Biol.">
        <title>The bagworm genome reveals a unique fibroin gene that provides high tensile strength.</title>
        <authorList>
            <person name="Kono N."/>
            <person name="Nakamura H."/>
            <person name="Ohtoshi R."/>
            <person name="Tomita M."/>
            <person name="Numata K."/>
            <person name="Arakawa K."/>
        </authorList>
    </citation>
    <scope>NUCLEOTIDE SEQUENCE [LARGE SCALE GENOMIC DNA]</scope>
</reference>
<comment type="caution">
    <text evidence="1">The sequence shown here is derived from an EMBL/GenBank/DDBJ whole genome shotgun (WGS) entry which is preliminary data.</text>
</comment>
<dbReference type="AlphaFoldDB" id="A0A4C1VVB0"/>
<organism evidence="1 2">
    <name type="scientific">Eumeta variegata</name>
    <name type="common">Bagworm moth</name>
    <name type="synonym">Eumeta japonica</name>
    <dbReference type="NCBI Taxonomy" id="151549"/>
    <lineage>
        <taxon>Eukaryota</taxon>
        <taxon>Metazoa</taxon>
        <taxon>Ecdysozoa</taxon>
        <taxon>Arthropoda</taxon>
        <taxon>Hexapoda</taxon>
        <taxon>Insecta</taxon>
        <taxon>Pterygota</taxon>
        <taxon>Neoptera</taxon>
        <taxon>Endopterygota</taxon>
        <taxon>Lepidoptera</taxon>
        <taxon>Glossata</taxon>
        <taxon>Ditrysia</taxon>
        <taxon>Tineoidea</taxon>
        <taxon>Psychidae</taxon>
        <taxon>Oiketicinae</taxon>
        <taxon>Eumeta</taxon>
    </lineage>
</organism>
<proteinExistence type="predicted"/>
<dbReference type="Proteomes" id="UP000299102">
    <property type="component" value="Unassembled WGS sequence"/>
</dbReference>
<protein>
    <submittedName>
        <fullName evidence="1">Uncharacterized protein</fullName>
    </submittedName>
</protein>
<gene>
    <name evidence="1" type="ORF">EVAR_29293_1</name>
</gene>
<accession>A0A4C1VVB0</accession>
<keyword evidence="2" id="KW-1185">Reference proteome</keyword>
<name>A0A4C1VVB0_EUMVA</name>
<sequence>MQSFENFPSADFFNTDTSDFTRGARKTLSIRASEIKFLLPLKAANCMFRKDREVQPPVIDIGMYTGYQQTGVPREKLTRYYTKGILDVSLYDITMTLKQL</sequence>
<evidence type="ECO:0000313" key="1">
    <source>
        <dbReference type="EMBL" id="GBP42490.1"/>
    </source>
</evidence>